<sequence>MDPLSIAAFTMTLVGVAFKIVEGTSKFVEEAKAIDSSIRDFHESIRTLHGALRNVAEVFDQHQTMLPAEREHHKDIYQILKSCGAALGRLRLALPQLDQNPSTMAKARASFAQTLKSSVIRDLVSHITSYTQVLQLSLTTLTLGSVWNQQKSQDQVHVEIRKLTDAIRSANLLSQVPVVQRRASTEWDDDETTRVEDALSVTKDIQAWQTSADEVAAAVTLHDVDGASLLSLGPSFAKLPSTLDTNFAETVSDAASEDWDPEPDRKDGPSRDIMKHQFDANQDIVNQLVNCGLYLRASLFQKEGIELREQLGQPGGEDEFTFDEQAMMKERLAEILLYCESEVETAEAKTILQNLLSEELKQPEQVRDQERQSRLYHCLGSLHLKLGTLDKAKKFLSRALEGRQHQTPMPVDLVMDTANSYMKALQLSEAFDKARGVKNWIDMEVMPLNSRAPSPPLSDMADGNRRPSTMEELSQVYAWCSQNGFDIDAPEGFRFDACDFMTSSTSPLHKAVQDENVEILKLMMGHVVSLENGGRVGLPTPLLLAASTKNRDTVELLLRNKALATVRDSAGLSPLHRCQSEKGGVQVAQLLLDDTPSLLNLIDNSGKTALYMACEMGNKGMSNTMSGSKAVLKSIADFVKQQKWDDAIQKASELLERDSKNYQATIFLAFAYDRKSRVDEAERAYKNAAAIKPTDSQAWQGLIKLYEKQDRKRIESYQLAAVSLAEIYRDAEDMYRCQDVIDKFIDFARAQGDTSQYIEALSVILPGSPIYSALEGRVPHPAKTLETMAQIIETDEKKRINTLIGERRTRIGARLNEVTLEVKREVIGQSKLEWVYQQLINWTNDDDLRRRYEEKLLSWCYDRLLVAPLGPEKGQALQAVLKLALDMVIIKHPYRLAWEIAINWKDSKEIREWDVNMLREYCSFFPETDLYKVITGFLTSSISPFPKPSPTELEAETEEESEDDEGGGVSMVPLTEQDRILMMTDGISTSDSLFAHRLMGEYYQHLEEHEVTVEQMRKSMDLLNGERVKTGMSFQNTSDAFSLYLGTALVFYQSPRNHGEAKKLFEEVLAHDPSSTPALIGVGLIYEEEEDYDDAIDFFGRALKRDPDNLRVKTEAAWVKALKGDVADAKSELESSLPLLEKASPPQKELLAQTQYRLGSCVWNLDSSMAARKSRTGAYAYFLEALKNNLNFAPAYTSLGVYYADHAKDRKRARRCFQKAVELSASEVEAAKRLAQSFADEGDWDRVELVARRVVDSGRVKPPPGSKRKGISWPFAALGVAELNKQDFHKSIVSFQSALRIAPEDYHSWVGLGESYYSSGRYIAATKAILNAQKLEETCPAAVLGDTWFTKYMLANVKRELAEFDDAIALYQEVTETRPNEDGVAIALMQTMVDNALDSVEKGLFGKAVELATETIVFASKADASVIETFNFWKSLADACSVFSAVQSRAVDFPAEAIMALIDNGDKQAYEIFSEVDHIDSGVISAKGLFSEDERLGVDLTRCIHATILCHKRAIHLSANDLHAQAVAYYNLGWSEHRAHICLPSGIRKKSSVYLKTAMKCFKRAIELEAGNADFWNSLGVITSEINPAVSQHSFVRSLHLNERSPAAWTNLGTLALLQNDIQLANEAFNRAQSTDPDYAHAWLGQGFVALLFGKVKEARGLFTHAMEIAESSSVITRRQFSVAVFDHILNTTSANVVSLIQPIFALGQLTNLKPQDLAYGHLATLYLERTHDNTKAVEVLEKICSILEADFEVTESPQALAQFALAKTDLARSYLASGSYEQAVECGEMALQLSSDESDNELSKEQRKKARLSAHLTVGLAQYYSKETDEALLCFESALEESDGNADAVCLLAQVLWANGSEDSRDKARNSLFEVIEKQPEHVQAVLLLGVIAVLDNDAESVEAVVSELEGLRTSDKVADAEQARIGEVLGAIAQLGEASTDEDVLTQVQNDIMLYPHLPHGWSNLADFGGDQYPAEMALTVAKKGLPPRGTLESEDVAKAYAGTGIAADAQTAIFLSPWSTSGWNALRDAVSGY</sequence>
<organism evidence="5 6">
    <name type="scientific">Colletotrichum orbiculare (strain 104-T / ATCC 96160 / CBS 514.97 / LARS 414 / MAFF 240422)</name>
    <name type="common">Cucumber anthracnose fungus</name>
    <name type="synonym">Colletotrichum lagenarium</name>
    <dbReference type="NCBI Taxonomy" id="1213857"/>
    <lineage>
        <taxon>Eukaryota</taxon>
        <taxon>Fungi</taxon>
        <taxon>Dikarya</taxon>
        <taxon>Ascomycota</taxon>
        <taxon>Pezizomycotina</taxon>
        <taxon>Sordariomycetes</taxon>
        <taxon>Hypocreomycetidae</taxon>
        <taxon>Glomerellales</taxon>
        <taxon>Glomerellaceae</taxon>
        <taxon>Colletotrichum</taxon>
        <taxon>Colletotrichum orbiculare species complex</taxon>
    </lineage>
</organism>
<name>A0A484FV25_COLOR</name>
<dbReference type="InterPro" id="IPR011990">
    <property type="entry name" value="TPR-like_helical_dom_sf"/>
</dbReference>
<dbReference type="Pfam" id="PF13181">
    <property type="entry name" value="TPR_8"/>
    <property type="match status" value="1"/>
</dbReference>
<dbReference type="Gene3D" id="1.25.40.20">
    <property type="entry name" value="Ankyrin repeat-containing domain"/>
    <property type="match status" value="1"/>
</dbReference>
<dbReference type="Proteomes" id="UP000014480">
    <property type="component" value="Unassembled WGS sequence"/>
</dbReference>
<accession>A0A484FV25</accession>
<feature type="repeat" description="TPR" evidence="3">
    <location>
        <begin position="1272"/>
        <end position="1305"/>
    </location>
</feature>
<dbReference type="PROSITE" id="PS50293">
    <property type="entry name" value="TPR_REGION"/>
    <property type="match status" value="1"/>
</dbReference>
<dbReference type="InterPro" id="IPR002110">
    <property type="entry name" value="Ankyrin_rpt"/>
</dbReference>
<feature type="repeat" description="TPR" evidence="3">
    <location>
        <begin position="1606"/>
        <end position="1639"/>
    </location>
</feature>
<evidence type="ECO:0000256" key="3">
    <source>
        <dbReference type="PROSITE-ProRule" id="PRU00339"/>
    </source>
</evidence>
<dbReference type="PANTHER" id="PTHR15704">
    <property type="entry name" value="SUPERKILLER 3 PROTEIN-RELATED"/>
    <property type="match status" value="1"/>
</dbReference>
<comment type="caution">
    <text evidence="5">The sequence shown here is derived from an EMBL/GenBank/DDBJ whole genome shotgun (WGS) entry which is preliminary data.</text>
</comment>
<dbReference type="Pfam" id="PF12796">
    <property type="entry name" value="Ank_2"/>
    <property type="match status" value="1"/>
</dbReference>
<evidence type="ECO:0000256" key="1">
    <source>
        <dbReference type="ARBA" id="ARBA00022737"/>
    </source>
</evidence>
<dbReference type="PROSITE" id="PS50005">
    <property type="entry name" value="TPR"/>
    <property type="match status" value="5"/>
</dbReference>
<reference evidence="6" key="2">
    <citation type="journal article" date="2019" name="Mol. Plant Microbe Interact.">
        <title>Genome sequence resources for four phytopathogenic fungi from the Colletotrichum orbiculare species complex.</title>
        <authorList>
            <person name="Gan P."/>
            <person name="Tsushima A."/>
            <person name="Narusaka M."/>
            <person name="Narusaka Y."/>
            <person name="Takano Y."/>
            <person name="Kubo Y."/>
            <person name="Shirasu K."/>
        </authorList>
    </citation>
    <scope>GENOME REANNOTATION</scope>
    <source>
        <strain evidence="6">104-T / ATCC 96160 / CBS 514.97 / LARS 414 / MAFF 240422</strain>
    </source>
</reference>
<dbReference type="PANTHER" id="PTHR15704:SF7">
    <property type="entry name" value="SUPERKILLER COMPLEX PROTEIN 3"/>
    <property type="match status" value="1"/>
</dbReference>
<keyword evidence="2 3" id="KW-0802">TPR repeat</keyword>
<feature type="repeat" description="TPR" evidence="3">
    <location>
        <begin position="1076"/>
        <end position="1109"/>
    </location>
</feature>
<keyword evidence="6" id="KW-1185">Reference proteome</keyword>
<dbReference type="STRING" id="1213857.A0A484FV25"/>
<feature type="compositionally biased region" description="Acidic residues" evidence="4">
    <location>
        <begin position="953"/>
        <end position="966"/>
    </location>
</feature>
<dbReference type="Pfam" id="PF18833">
    <property type="entry name" value="TPR_22"/>
    <property type="match status" value="1"/>
</dbReference>
<dbReference type="Pfam" id="PF13432">
    <property type="entry name" value="TPR_16"/>
    <property type="match status" value="1"/>
</dbReference>
<keyword evidence="1" id="KW-0677">Repeat</keyword>
<dbReference type="Gene3D" id="1.25.40.10">
    <property type="entry name" value="Tetratricopeptide repeat domain"/>
    <property type="match status" value="4"/>
</dbReference>
<evidence type="ECO:0000256" key="2">
    <source>
        <dbReference type="ARBA" id="ARBA00022803"/>
    </source>
</evidence>
<dbReference type="InterPro" id="IPR036770">
    <property type="entry name" value="Ankyrin_rpt-contain_sf"/>
</dbReference>
<dbReference type="SUPFAM" id="SSF48452">
    <property type="entry name" value="TPR-like"/>
    <property type="match status" value="3"/>
</dbReference>
<dbReference type="EMBL" id="AMCV02000013">
    <property type="protein sequence ID" value="TDZ21733.1"/>
    <property type="molecule type" value="Genomic_DNA"/>
</dbReference>
<feature type="repeat" description="TPR" evidence="3">
    <location>
        <begin position="373"/>
        <end position="406"/>
    </location>
</feature>
<dbReference type="InterPro" id="IPR039226">
    <property type="entry name" value="Ski3/TTC37"/>
</dbReference>
<gene>
    <name evidence="5" type="primary">ski3</name>
    <name evidence="5" type="ORF">Cob_v005381</name>
</gene>
<dbReference type="GO" id="GO:0055087">
    <property type="term" value="C:Ski complex"/>
    <property type="evidence" value="ECO:0007669"/>
    <property type="project" value="InterPro"/>
</dbReference>
<dbReference type="InterPro" id="IPR040962">
    <property type="entry name" value="TPR_22"/>
</dbReference>
<evidence type="ECO:0000313" key="5">
    <source>
        <dbReference type="EMBL" id="TDZ21733.1"/>
    </source>
</evidence>
<dbReference type="Pfam" id="PF14559">
    <property type="entry name" value="TPR_19"/>
    <property type="match status" value="2"/>
</dbReference>
<feature type="region of interest" description="Disordered" evidence="4">
    <location>
        <begin position="945"/>
        <end position="970"/>
    </location>
</feature>
<dbReference type="SUPFAM" id="SSF48403">
    <property type="entry name" value="Ankyrin repeat"/>
    <property type="match status" value="1"/>
</dbReference>
<dbReference type="SMART" id="SM00248">
    <property type="entry name" value="ANK"/>
    <property type="match status" value="4"/>
</dbReference>
<dbReference type="SMART" id="SM00028">
    <property type="entry name" value="TPR"/>
    <property type="match status" value="13"/>
</dbReference>
<reference evidence="6" key="1">
    <citation type="journal article" date="2013" name="New Phytol.">
        <title>Comparative genomic and transcriptomic analyses reveal the hemibiotrophic stage shift of Colletotrichum fungi.</title>
        <authorList>
            <person name="Gan P."/>
            <person name="Ikeda K."/>
            <person name="Irieda H."/>
            <person name="Narusaka M."/>
            <person name="O'Connell R.J."/>
            <person name="Narusaka Y."/>
            <person name="Takano Y."/>
            <person name="Kubo Y."/>
            <person name="Shirasu K."/>
        </authorList>
    </citation>
    <scope>NUCLEOTIDE SEQUENCE [LARGE SCALE GENOMIC DNA]</scope>
    <source>
        <strain evidence="6">104-T / ATCC 96160 / CBS 514.97 / LARS 414 / MAFF 240422</strain>
    </source>
</reference>
<dbReference type="InterPro" id="IPR019734">
    <property type="entry name" value="TPR_rpt"/>
</dbReference>
<dbReference type="OrthoDB" id="421075at2759"/>
<feature type="repeat" description="TPR" evidence="3">
    <location>
        <begin position="1765"/>
        <end position="1798"/>
    </location>
</feature>
<dbReference type="GO" id="GO:0006401">
    <property type="term" value="P:RNA catabolic process"/>
    <property type="evidence" value="ECO:0007669"/>
    <property type="project" value="InterPro"/>
</dbReference>
<protein>
    <submittedName>
        <fullName evidence="5">Superkiller protein 3</fullName>
    </submittedName>
</protein>
<evidence type="ECO:0000256" key="4">
    <source>
        <dbReference type="SAM" id="MobiDB-lite"/>
    </source>
</evidence>
<evidence type="ECO:0000313" key="6">
    <source>
        <dbReference type="Proteomes" id="UP000014480"/>
    </source>
</evidence>
<proteinExistence type="predicted"/>